<evidence type="ECO:0000313" key="12">
    <source>
        <dbReference type="Proteomes" id="UP000007364"/>
    </source>
</evidence>
<name>K2PWI6_9FLAO</name>
<feature type="transmembrane region" description="Helical" evidence="9">
    <location>
        <begin position="12"/>
        <end position="33"/>
    </location>
</feature>
<dbReference type="InterPro" id="IPR005135">
    <property type="entry name" value="Endo/exonuclease/phosphatase"/>
</dbReference>
<evidence type="ECO:0000313" key="11">
    <source>
        <dbReference type="EMBL" id="EKF55779.1"/>
    </source>
</evidence>
<dbReference type="GO" id="GO:0046872">
    <property type="term" value="F:metal ion binding"/>
    <property type="evidence" value="ECO:0007669"/>
    <property type="project" value="UniProtKB-KW"/>
</dbReference>
<organism evidence="11 12">
    <name type="scientific">Galbibacter marinus</name>
    <dbReference type="NCBI Taxonomy" id="555500"/>
    <lineage>
        <taxon>Bacteria</taxon>
        <taxon>Pseudomonadati</taxon>
        <taxon>Bacteroidota</taxon>
        <taxon>Flavobacteriia</taxon>
        <taxon>Flavobacteriales</taxon>
        <taxon>Flavobacteriaceae</taxon>
        <taxon>Galbibacter</taxon>
    </lineage>
</organism>
<keyword evidence="5" id="KW-0227">DNA damage</keyword>
<comment type="cofactor">
    <cofactor evidence="1">
        <name>Mn(2+)</name>
        <dbReference type="ChEBI" id="CHEBI:29035"/>
    </cofactor>
</comment>
<dbReference type="eggNOG" id="COG3568">
    <property type="taxonomic scope" value="Bacteria"/>
</dbReference>
<dbReference type="CDD" id="cd09084">
    <property type="entry name" value="EEP-2"/>
    <property type="match status" value="1"/>
</dbReference>
<evidence type="ECO:0000256" key="5">
    <source>
        <dbReference type="ARBA" id="ARBA00022763"/>
    </source>
</evidence>
<dbReference type="Gene3D" id="3.60.10.10">
    <property type="entry name" value="Endonuclease/exonuclease/phosphatase"/>
    <property type="match status" value="1"/>
</dbReference>
<proteinExistence type="predicted"/>
<dbReference type="PANTHER" id="PTHR15822:SF4">
    <property type="entry name" value="TYROSYL-DNA PHOSPHODIESTERASE 2"/>
    <property type="match status" value="1"/>
</dbReference>
<keyword evidence="3" id="KW-0540">Nuclease</keyword>
<keyword evidence="11" id="KW-0255">Endonuclease</keyword>
<comment type="cofactor">
    <cofactor evidence="2">
        <name>Mg(2+)</name>
        <dbReference type="ChEBI" id="CHEBI:18420"/>
    </cofactor>
</comment>
<feature type="domain" description="Endonuclease/exonuclease/phosphatase" evidence="10">
    <location>
        <begin position="103"/>
        <end position="329"/>
    </location>
</feature>
<dbReference type="EMBL" id="AMSG01000005">
    <property type="protein sequence ID" value="EKF55779.1"/>
    <property type="molecule type" value="Genomic_DNA"/>
</dbReference>
<evidence type="ECO:0000256" key="4">
    <source>
        <dbReference type="ARBA" id="ARBA00022723"/>
    </source>
</evidence>
<sequence length="338" mass="39267">MKKLSWANKFVFSINIVVAVLLILGYISPYIPVKSFPRISIYSLITPILIIINILFMLYWGLKFKRQFLLSFLILLLGYPKVSSLYKFSGKEEVVGNGALKVMTYNVRVFDVYKWIGGDTEVFDQIKSLIKEENPSILCFQEFYFTKEDKFEEFPYRYVNYKTKETGQAIYSKFPIVNKGSLDFPNSGNNAIFADIVRDNDTVRIYNVHLQSFHIDPQSEELSQENSTRLASRMGAVFSKQQVQTDIFVKHFSESPYKTITCGDLNNNQYSAIYDQIRGDNIDTFEEQGTGTGKTFYFKYFPLRIDFIFTDPSIEVISHKNRYEKLSDHYPVIAQLQL</sequence>
<evidence type="ECO:0000259" key="10">
    <source>
        <dbReference type="Pfam" id="PF03372"/>
    </source>
</evidence>
<dbReference type="InterPro" id="IPR051547">
    <property type="entry name" value="TDP2-like"/>
</dbReference>
<dbReference type="Pfam" id="PF03372">
    <property type="entry name" value="Exo_endo_phos"/>
    <property type="match status" value="1"/>
</dbReference>
<evidence type="ECO:0000256" key="9">
    <source>
        <dbReference type="SAM" id="Phobius"/>
    </source>
</evidence>
<keyword evidence="4" id="KW-0479">Metal-binding</keyword>
<comment type="caution">
    <text evidence="11">The sequence shown here is derived from an EMBL/GenBank/DDBJ whole genome shotgun (WGS) entry which is preliminary data.</text>
</comment>
<dbReference type="OrthoDB" id="635146at2"/>
<gene>
    <name evidence="11" type="ORF">I215_06077</name>
</gene>
<evidence type="ECO:0000256" key="3">
    <source>
        <dbReference type="ARBA" id="ARBA00022722"/>
    </source>
</evidence>
<dbReference type="GO" id="GO:0004519">
    <property type="term" value="F:endonuclease activity"/>
    <property type="evidence" value="ECO:0007669"/>
    <property type="project" value="UniProtKB-KW"/>
</dbReference>
<dbReference type="PANTHER" id="PTHR15822">
    <property type="entry name" value="TRAF AND TNF RECEPTOR-ASSOCIATED PROTEIN"/>
    <property type="match status" value="1"/>
</dbReference>
<dbReference type="GO" id="GO:0006281">
    <property type="term" value="P:DNA repair"/>
    <property type="evidence" value="ECO:0007669"/>
    <property type="project" value="UniProtKB-KW"/>
</dbReference>
<evidence type="ECO:0000256" key="2">
    <source>
        <dbReference type="ARBA" id="ARBA00001946"/>
    </source>
</evidence>
<dbReference type="SUPFAM" id="SSF56219">
    <property type="entry name" value="DNase I-like"/>
    <property type="match status" value="1"/>
</dbReference>
<dbReference type="STRING" id="555500.I215_06077"/>
<evidence type="ECO:0000256" key="6">
    <source>
        <dbReference type="ARBA" id="ARBA00022801"/>
    </source>
</evidence>
<keyword evidence="12" id="KW-1185">Reference proteome</keyword>
<dbReference type="GO" id="GO:0004527">
    <property type="term" value="F:exonuclease activity"/>
    <property type="evidence" value="ECO:0007669"/>
    <property type="project" value="UniProtKB-KW"/>
</dbReference>
<evidence type="ECO:0000256" key="8">
    <source>
        <dbReference type="ARBA" id="ARBA00023204"/>
    </source>
</evidence>
<keyword evidence="9" id="KW-1133">Transmembrane helix</keyword>
<keyword evidence="7" id="KW-0460">Magnesium</keyword>
<dbReference type="AlphaFoldDB" id="K2PWI6"/>
<dbReference type="RefSeq" id="WP_008991087.1">
    <property type="nucleotide sequence ID" value="NZ_AMSG01000005.1"/>
</dbReference>
<dbReference type="Proteomes" id="UP000007364">
    <property type="component" value="Unassembled WGS sequence"/>
</dbReference>
<keyword evidence="6" id="KW-0378">Hydrolase</keyword>
<keyword evidence="11" id="KW-0269">Exonuclease</keyword>
<dbReference type="InterPro" id="IPR036691">
    <property type="entry name" value="Endo/exonu/phosph_ase_sf"/>
</dbReference>
<keyword evidence="9" id="KW-0472">Membrane</keyword>
<feature type="transmembrane region" description="Helical" evidence="9">
    <location>
        <begin position="39"/>
        <end position="61"/>
    </location>
</feature>
<keyword evidence="8" id="KW-0234">DNA repair</keyword>
<keyword evidence="9" id="KW-0812">Transmembrane</keyword>
<evidence type="ECO:0000256" key="1">
    <source>
        <dbReference type="ARBA" id="ARBA00001936"/>
    </source>
</evidence>
<reference evidence="11 12" key="1">
    <citation type="journal article" date="2012" name="J. Bacteriol.">
        <title>Genome Sequence of Galbibacter marinum Type Strain ck-I2-15.</title>
        <authorList>
            <person name="Lai Q."/>
            <person name="Li C."/>
            <person name="Shao Z."/>
        </authorList>
    </citation>
    <scope>NUCLEOTIDE SEQUENCE [LARGE SCALE GENOMIC DNA]</scope>
    <source>
        <strain evidence="12">ck-I2-15</strain>
    </source>
</reference>
<accession>K2PWI6</accession>
<protein>
    <submittedName>
        <fullName evidence="11">Endonuclease/exonuclease/phosphatase</fullName>
    </submittedName>
</protein>
<evidence type="ECO:0000256" key="7">
    <source>
        <dbReference type="ARBA" id="ARBA00022842"/>
    </source>
</evidence>